<keyword evidence="2" id="KW-0732">Signal</keyword>
<protein>
    <submittedName>
        <fullName evidence="3">Uncharacterized protein</fullName>
    </submittedName>
</protein>
<feature type="region of interest" description="Disordered" evidence="1">
    <location>
        <begin position="23"/>
        <end position="67"/>
    </location>
</feature>
<evidence type="ECO:0000256" key="2">
    <source>
        <dbReference type="SAM" id="SignalP"/>
    </source>
</evidence>
<feature type="compositionally biased region" description="Gly residues" evidence="1">
    <location>
        <begin position="119"/>
        <end position="134"/>
    </location>
</feature>
<reference evidence="3 4" key="1">
    <citation type="submission" date="2019-05" db="EMBL/GenBank/DDBJ databases">
        <title>Sporisorium graminicola CBS 10092 draft sequencing and annotation.</title>
        <authorList>
            <person name="Solano-Gonzalez S."/>
            <person name="Caddick M.X."/>
            <person name="Darby A."/>
        </authorList>
    </citation>
    <scope>NUCLEOTIDE SEQUENCE [LARGE SCALE GENOMIC DNA]</scope>
    <source>
        <strain evidence="3 4">CBS 10092</strain>
    </source>
</reference>
<dbReference type="RefSeq" id="XP_029738531.1">
    <property type="nucleotide sequence ID" value="XM_029885289.1"/>
</dbReference>
<dbReference type="AlphaFoldDB" id="A0A4U7KRC0"/>
<comment type="caution">
    <text evidence="3">The sequence shown here is derived from an EMBL/GenBank/DDBJ whole genome shotgun (WGS) entry which is preliminary data.</text>
</comment>
<dbReference type="KEGG" id="sgra:EX895_004695"/>
<feature type="signal peptide" evidence="2">
    <location>
        <begin position="1"/>
        <end position="23"/>
    </location>
</feature>
<dbReference type="Proteomes" id="UP000306050">
    <property type="component" value="Chromosome SGRAM_4"/>
</dbReference>
<dbReference type="GeneID" id="40727590"/>
<accession>A0A4U7KRC0</accession>
<gene>
    <name evidence="3" type="ORF">EX895_004695</name>
</gene>
<evidence type="ECO:0000313" key="3">
    <source>
        <dbReference type="EMBL" id="TKY86546.1"/>
    </source>
</evidence>
<feature type="compositionally biased region" description="Basic and acidic residues" evidence="1">
    <location>
        <begin position="31"/>
        <end position="46"/>
    </location>
</feature>
<proteinExistence type="predicted"/>
<feature type="region of interest" description="Disordered" evidence="1">
    <location>
        <begin position="100"/>
        <end position="136"/>
    </location>
</feature>
<evidence type="ECO:0000313" key="4">
    <source>
        <dbReference type="Proteomes" id="UP000306050"/>
    </source>
</evidence>
<evidence type="ECO:0000256" key="1">
    <source>
        <dbReference type="SAM" id="MobiDB-lite"/>
    </source>
</evidence>
<organism evidence="3 4">
    <name type="scientific">Sporisorium graminicola</name>
    <dbReference type="NCBI Taxonomy" id="280036"/>
    <lineage>
        <taxon>Eukaryota</taxon>
        <taxon>Fungi</taxon>
        <taxon>Dikarya</taxon>
        <taxon>Basidiomycota</taxon>
        <taxon>Ustilaginomycotina</taxon>
        <taxon>Ustilaginomycetes</taxon>
        <taxon>Ustilaginales</taxon>
        <taxon>Ustilaginaceae</taxon>
        <taxon>Sporisorium</taxon>
    </lineage>
</organism>
<feature type="chain" id="PRO_5020869551" evidence="2">
    <location>
        <begin position="24"/>
        <end position="205"/>
    </location>
</feature>
<keyword evidence="4" id="KW-1185">Reference proteome</keyword>
<feature type="compositionally biased region" description="Basic and acidic residues" evidence="1">
    <location>
        <begin position="101"/>
        <end position="118"/>
    </location>
</feature>
<dbReference type="EMBL" id="SRRM01000017">
    <property type="protein sequence ID" value="TKY86546.1"/>
    <property type="molecule type" value="Genomic_DNA"/>
</dbReference>
<name>A0A4U7KRC0_9BASI</name>
<sequence length="205" mass="20442">MQLRTSLLSLVALSLVMASSASASVAGSGGPRDDSAHKFSKREPTPGHHTHTHYHAPSSGGGGGLMGSSGGSMLRNVAGGTLLAGGAAFAATGGSIAAHNLFDDHHDDDHRERGERGESGSGSGGAGGSVGRGGEYPLQMAPQQQVVGTVYPQQQKAQSGAARPVGIMMSDGNVLPVSAAAQVAPQYTQNAPAASSGGFAFPNQK</sequence>